<protein>
    <submittedName>
        <fullName evidence="2">Uncharacterized protein</fullName>
    </submittedName>
</protein>
<accession>A0A1I5KKX5</accession>
<feature type="region of interest" description="Disordered" evidence="1">
    <location>
        <begin position="1"/>
        <end position="26"/>
    </location>
</feature>
<dbReference type="AlphaFoldDB" id="A0A1I5KKX5"/>
<dbReference type="STRING" id="112413.SAMN05421854_103223"/>
<evidence type="ECO:0000313" key="3">
    <source>
        <dbReference type="Proteomes" id="UP000199137"/>
    </source>
</evidence>
<sequence length="87" mass="9501">MGQRRIRPPDLTGFLRRQRGDRPDSFGAKADLARAIAHKHSAAIEPDFTGVRPRAMTDTLVVNTHNAALTHPGSVAHLPVEERVCPA</sequence>
<dbReference type="RefSeq" id="WP_208865212.1">
    <property type="nucleotide sequence ID" value="NZ_FOWC01000003.1"/>
</dbReference>
<evidence type="ECO:0000256" key="1">
    <source>
        <dbReference type="SAM" id="MobiDB-lite"/>
    </source>
</evidence>
<reference evidence="2 3" key="1">
    <citation type="submission" date="2016-10" db="EMBL/GenBank/DDBJ databases">
        <authorList>
            <person name="de Groot N.N."/>
        </authorList>
    </citation>
    <scope>NUCLEOTIDE SEQUENCE [LARGE SCALE GENOMIC DNA]</scope>
    <source>
        <strain evidence="2 3">DSM 44637</strain>
    </source>
</reference>
<proteinExistence type="predicted"/>
<name>A0A1I5KKX5_9PSEU</name>
<evidence type="ECO:0000313" key="2">
    <source>
        <dbReference type="EMBL" id="SFO85191.1"/>
    </source>
</evidence>
<dbReference type="EMBL" id="FOWC01000003">
    <property type="protein sequence ID" value="SFO85191.1"/>
    <property type="molecule type" value="Genomic_DNA"/>
</dbReference>
<gene>
    <name evidence="2" type="ORF">SAMN05421854_103223</name>
</gene>
<dbReference type="Proteomes" id="UP000199137">
    <property type="component" value="Unassembled WGS sequence"/>
</dbReference>
<organism evidence="2 3">
    <name type="scientific">Amycolatopsis rubida</name>
    <dbReference type="NCBI Taxonomy" id="112413"/>
    <lineage>
        <taxon>Bacteria</taxon>
        <taxon>Bacillati</taxon>
        <taxon>Actinomycetota</taxon>
        <taxon>Actinomycetes</taxon>
        <taxon>Pseudonocardiales</taxon>
        <taxon>Pseudonocardiaceae</taxon>
        <taxon>Amycolatopsis</taxon>
    </lineage>
</organism>